<dbReference type="AlphaFoldDB" id="A0A0A9GYL1"/>
<dbReference type="EMBL" id="GBRH01172198">
    <property type="protein sequence ID" value="JAE25698.1"/>
    <property type="molecule type" value="Transcribed_RNA"/>
</dbReference>
<reference evidence="1" key="1">
    <citation type="submission" date="2014-09" db="EMBL/GenBank/DDBJ databases">
        <authorList>
            <person name="Magalhaes I.L.F."/>
            <person name="Oliveira U."/>
            <person name="Santos F.R."/>
            <person name="Vidigal T.H.D.A."/>
            <person name="Brescovit A.D."/>
            <person name="Santos A.J."/>
        </authorList>
    </citation>
    <scope>NUCLEOTIDE SEQUENCE</scope>
    <source>
        <tissue evidence="1">Shoot tissue taken approximately 20 cm above the soil surface</tissue>
    </source>
</reference>
<sequence>MLPWSLNNRFRNSLNKMHRAINESTRPSNIFLSSSSHFSLSLSIPSAPSLISGPISNFHINVVTGSRSTLARERSLFHISLKRNNCTKFSFIRDKSTMWLSCPKVI</sequence>
<name>A0A0A9GYL1_ARUDO</name>
<organism evidence="1">
    <name type="scientific">Arundo donax</name>
    <name type="common">Giant reed</name>
    <name type="synonym">Donax arundinaceus</name>
    <dbReference type="NCBI Taxonomy" id="35708"/>
    <lineage>
        <taxon>Eukaryota</taxon>
        <taxon>Viridiplantae</taxon>
        <taxon>Streptophyta</taxon>
        <taxon>Embryophyta</taxon>
        <taxon>Tracheophyta</taxon>
        <taxon>Spermatophyta</taxon>
        <taxon>Magnoliopsida</taxon>
        <taxon>Liliopsida</taxon>
        <taxon>Poales</taxon>
        <taxon>Poaceae</taxon>
        <taxon>PACMAD clade</taxon>
        <taxon>Arundinoideae</taxon>
        <taxon>Arundineae</taxon>
        <taxon>Arundo</taxon>
    </lineage>
</organism>
<accession>A0A0A9GYL1</accession>
<protein>
    <submittedName>
        <fullName evidence="1">Uncharacterized protein</fullName>
    </submittedName>
</protein>
<proteinExistence type="predicted"/>
<reference evidence="1" key="2">
    <citation type="journal article" date="2015" name="Data Brief">
        <title>Shoot transcriptome of the giant reed, Arundo donax.</title>
        <authorList>
            <person name="Barrero R.A."/>
            <person name="Guerrero F.D."/>
            <person name="Moolhuijzen P."/>
            <person name="Goolsby J.A."/>
            <person name="Tidwell J."/>
            <person name="Bellgard S.E."/>
            <person name="Bellgard M.I."/>
        </authorList>
    </citation>
    <scope>NUCLEOTIDE SEQUENCE</scope>
    <source>
        <tissue evidence="1">Shoot tissue taken approximately 20 cm above the soil surface</tissue>
    </source>
</reference>
<evidence type="ECO:0000313" key="1">
    <source>
        <dbReference type="EMBL" id="JAE25698.1"/>
    </source>
</evidence>